<name>A0AAW2YWZ8_9EUKA</name>
<reference evidence="11 12" key="1">
    <citation type="submission" date="2024-03" db="EMBL/GenBank/DDBJ databases">
        <title>The Acrasis kona genome and developmental transcriptomes reveal deep origins of eukaryotic multicellular pathways.</title>
        <authorList>
            <person name="Sheikh S."/>
            <person name="Fu C.-J."/>
            <person name="Brown M.W."/>
            <person name="Baldauf S.L."/>
        </authorList>
    </citation>
    <scope>NUCLEOTIDE SEQUENCE [LARGE SCALE GENOMIC DNA]</scope>
    <source>
        <strain evidence="11 12">ATCC MYA-3509</strain>
    </source>
</reference>
<comment type="subcellular location">
    <subcellularLocation>
        <location evidence="1">Membrane</location>
        <topology evidence="1">Multi-pass membrane protein</topology>
    </subcellularLocation>
</comment>
<dbReference type="Proteomes" id="UP001431209">
    <property type="component" value="Unassembled WGS sequence"/>
</dbReference>
<dbReference type="GO" id="GO:0016020">
    <property type="term" value="C:membrane"/>
    <property type="evidence" value="ECO:0007669"/>
    <property type="project" value="UniProtKB-SubCell"/>
</dbReference>
<comment type="caution">
    <text evidence="11">The sequence shown here is derived from an EMBL/GenBank/DDBJ whole genome shotgun (WGS) entry which is preliminary data.</text>
</comment>
<evidence type="ECO:0000313" key="11">
    <source>
        <dbReference type="EMBL" id="KAL0481629.1"/>
    </source>
</evidence>
<comment type="similarity">
    <text evidence="2">Belongs to the MLO family.</text>
</comment>
<feature type="transmembrane region" description="Helical" evidence="9">
    <location>
        <begin position="274"/>
        <end position="298"/>
    </location>
</feature>
<keyword evidence="10" id="KW-0732">Signal</keyword>
<dbReference type="InterPro" id="IPR004326">
    <property type="entry name" value="Mlo"/>
</dbReference>
<keyword evidence="3 9" id="KW-0812">Transmembrane</keyword>
<gene>
    <name evidence="11" type="ORF">AKO1_012453</name>
</gene>
<evidence type="ECO:0000256" key="9">
    <source>
        <dbReference type="SAM" id="Phobius"/>
    </source>
</evidence>
<dbReference type="PANTHER" id="PTHR31942">
    <property type="entry name" value="MLO-LIKE PROTEIN 1"/>
    <property type="match status" value="1"/>
</dbReference>
<evidence type="ECO:0000256" key="3">
    <source>
        <dbReference type="ARBA" id="ARBA00022692"/>
    </source>
</evidence>
<evidence type="ECO:0000256" key="8">
    <source>
        <dbReference type="SAM" id="MobiDB-lite"/>
    </source>
</evidence>
<sequence length="652" mass="75993">MSKWAVLLALLLIVVLVSAGEDITADLSPEDAEVVNSSDMPSDKESDLYALWCRNVLKKSPFTVGSRILSQTFNVGLMLAIFITVTVEIFTHKLEHAITNYVTNEIIFKVYKELMLMGLISFSIIFFEATSFFDIVFSVFRFKTTAESGTELTHRRVKIFELVHIIIFALSIFFLLVVSCTYIMLSLTWKRWERYEKDEMDQKGALLEQCRIFGLKHKDAPLWRKIFDVRLWFGYFNSIDKINYISARTRFIRVNNLRQVFPFALYLKTRIRHLFVRLIEIDFKIWFFLFLVGFVNYLRNQFEKLYDPKALTLVYMLLYGVGSMLACAFMFLYTRIAYEFYVKKISIKAQTRSALNLKSDHVVDLTNNLITDEFTYTDLKTDLDHAVPDVPIVESYDINIGNYMLFRSVDFHFLFLQLCLLSQCFYFAAYTSHFTNMIINENVLKVSLTIRYIVFFIGMIPPALSCICFIPLIVGPFAILTSVDNMSCHELIVYSLEKEHYIKQKSSHGHLSGHNPLRQQLEEEYESHTHQPHIPHHLEYFSYSTNRERARERDLKSIIKELARKKELLESMMRNKSSDEDEVKNRNSQFEDFYYSKDKGANRSSEAPQQTTVEGSGQEKPKSAFEAHYTPRQTSLLGGNASKDDAEYYASF</sequence>
<feature type="region of interest" description="Disordered" evidence="8">
    <location>
        <begin position="573"/>
        <end position="644"/>
    </location>
</feature>
<evidence type="ECO:0000256" key="5">
    <source>
        <dbReference type="ARBA" id="ARBA00022989"/>
    </source>
</evidence>
<feature type="signal peptide" evidence="10">
    <location>
        <begin position="1"/>
        <end position="19"/>
    </location>
</feature>
<feature type="transmembrane region" description="Helical" evidence="9">
    <location>
        <begin position="114"/>
        <end position="142"/>
    </location>
</feature>
<keyword evidence="6 9" id="KW-0472">Membrane</keyword>
<evidence type="ECO:0000256" key="4">
    <source>
        <dbReference type="ARBA" id="ARBA00022821"/>
    </source>
</evidence>
<keyword evidence="4" id="KW-0611">Plant defense</keyword>
<protein>
    <submittedName>
        <fullName evidence="11">Uncharacterized protein</fullName>
    </submittedName>
</protein>
<feature type="transmembrane region" description="Helical" evidence="9">
    <location>
        <begin position="162"/>
        <end position="185"/>
    </location>
</feature>
<feature type="transmembrane region" description="Helical" evidence="9">
    <location>
        <begin position="452"/>
        <end position="480"/>
    </location>
</feature>
<evidence type="ECO:0000256" key="10">
    <source>
        <dbReference type="SAM" id="SignalP"/>
    </source>
</evidence>
<dbReference type="GO" id="GO:0006952">
    <property type="term" value="P:defense response"/>
    <property type="evidence" value="ECO:0007669"/>
    <property type="project" value="UniProtKB-KW"/>
</dbReference>
<evidence type="ECO:0000313" key="12">
    <source>
        <dbReference type="Proteomes" id="UP001431209"/>
    </source>
</evidence>
<feature type="transmembrane region" description="Helical" evidence="9">
    <location>
        <begin position="310"/>
        <end position="334"/>
    </location>
</feature>
<organism evidence="11 12">
    <name type="scientific">Acrasis kona</name>
    <dbReference type="NCBI Taxonomy" id="1008807"/>
    <lineage>
        <taxon>Eukaryota</taxon>
        <taxon>Discoba</taxon>
        <taxon>Heterolobosea</taxon>
        <taxon>Tetramitia</taxon>
        <taxon>Eutetramitia</taxon>
        <taxon>Acrasidae</taxon>
        <taxon>Acrasis</taxon>
    </lineage>
</organism>
<evidence type="ECO:0000256" key="7">
    <source>
        <dbReference type="ARBA" id="ARBA00023265"/>
    </source>
</evidence>
<dbReference type="EMBL" id="JAOPGA020000780">
    <property type="protein sequence ID" value="KAL0481629.1"/>
    <property type="molecule type" value="Genomic_DNA"/>
</dbReference>
<keyword evidence="12" id="KW-1185">Reference proteome</keyword>
<dbReference type="Pfam" id="PF03094">
    <property type="entry name" value="Mlo"/>
    <property type="match status" value="1"/>
</dbReference>
<feature type="compositionally biased region" description="Polar residues" evidence="8">
    <location>
        <begin position="602"/>
        <end position="615"/>
    </location>
</feature>
<dbReference type="AlphaFoldDB" id="A0AAW2YWZ8"/>
<dbReference type="PANTHER" id="PTHR31942:SF52">
    <property type="entry name" value="MLO-LIKE PROTEIN 1"/>
    <property type="match status" value="1"/>
</dbReference>
<keyword evidence="7" id="KW-0568">Pathogenesis-related protein</keyword>
<evidence type="ECO:0000256" key="6">
    <source>
        <dbReference type="ARBA" id="ARBA00023136"/>
    </source>
</evidence>
<evidence type="ECO:0000256" key="1">
    <source>
        <dbReference type="ARBA" id="ARBA00004141"/>
    </source>
</evidence>
<proteinExistence type="inferred from homology"/>
<feature type="chain" id="PRO_5043834102" evidence="10">
    <location>
        <begin position="20"/>
        <end position="652"/>
    </location>
</feature>
<evidence type="ECO:0000256" key="2">
    <source>
        <dbReference type="ARBA" id="ARBA00006574"/>
    </source>
</evidence>
<accession>A0AAW2YWZ8</accession>
<feature type="transmembrane region" description="Helical" evidence="9">
    <location>
        <begin position="68"/>
        <end position="90"/>
    </location>
</feature>
<keyword evidence="5 9" id="KW-1133">Transmembrane helix</keyword>